<dbReference type="Proteomes" id="UP001321486">
    <property type="component" value="Chromosome"/>
</dbReference>
<dbReference type="SUPFAM" id="SSF75005">
    <property type="entry name" value="Arabinanase/levansucrase/invertase"/>
    <property type="match status" value="1"/>
</dbReference>
<name>A0ABM8GKN5_9MICO</name>
<proteinExistence type="inferred from homology"/>
<keyword evidence="2" id="KW-0808">Transferase</keyword>
<dbReference type="EMBL" id="AP027732">
    <property type="protein sequence ID" value="BDZ48957.1"/>
    <property type="molecule type" value="Genomic_DNA"/>
</dbReference>
<evidence type="ECO:0008006" key="6">
    <source>
        <dbReference type="Google" id="ProtNLM"/>
    </source>
</evidence>
<reference evidence="5" key="1">
    <citation type="journal article" date="2019" name="Int. J. Syst. Evol. Microbiol.">
        <title>The Global Catalogue of Microorganisms (GCM) 10K type strain sequencing project: providing services to taxonomists for standard genome sequencing and annotation.</title>
        <authorList>
            <consortium name="The Broad Institute Genomics Platform"/>
            <consortium name="The Broad Institute Genome Sequencing Center for Infectious Disease"/>
            <person name="Wu L."/>
            <person name="Ma J."/>
        </authorList>
    </citation>
    <scope>NUCLEOTIDE SEQUENCE [LARGE SCALE GENOMIC DNA]</scope>
    <source>
        <strain evidence="5">NBRC 108728</strain>
    </source>
</reference>
<dbReference type="InterPro" id="IPR023296">
    <property type="entry name" value="Glyco_hydro_beta-prop_sf"/>
</dbReference>
<evidence type="ECO:0000256" key="1">
    <source>
        <dbReference type="ARBA" id="ARBA00022676"/>
    </source>
</evidence>
<dbReference type="Pfam" id="PF04041">
    <property type="entry name" value="Glyco_hydro_130"/>
    <property type="match status" value="1"/>
</dbReference>
<dbReference type="InterPro" id="IPR007184">
    <property type="entry name" value="Mannoside_phosphorylase"/>
</dbReference>
<dbReference type="RefSeq" id="WP_286345846.1">
    <property type="nucleotide sequence ID" value="NZ_AP027732.1"/>
</dbReference>
<dbReference type="Gene3D" id="2.115.10.20">
    <property type="entry name" value="Glycosyl hydrolase domain, family 43"/>
    <property type="match status" value="1"/>
</dbReference>
<accession>A0ABM8GKN5</accession>
<keyword evidence="1" id="KW-0328">Glycosyltransferase</keyword>
<sequence length="355" mass="39195">MFLPLTEDALRDNLDAALAHRNDATAQLTQGQFSAVYEERPDWAVGPFDTVSEDAFRPEGQWNDPVGIGWTSSSIYNPSVIESNGVLHLFYRASPTKESLSSRIGVATRTTDGAWVDSPANPVVFPTLDLELFGCEDPKVYRAEGRWYLFYNGIYPLTPEAREAFGPDPRAEVGCEILLAVSDDLEHWTKLGSVVDHTVSHLWAKGAVIPRNGAGEAVRIGGEYLMYLSEGCGGELHVGRSTDFEHWTFTAEPYLDLTELGGHLHEVACAIVDDDRPDRLVLDFFYADPVGAFAAGQALYATDAPFDQLELHRGGALSWGGMIRSFGRHLFAQGWDADAGERRIDFYSDKTLITQ</sequence>
<evidence type="ECO:0000313" key="4">
    <source>
        <dbReference type="EMBL" id="BDZ48957.1"/>
    </source>
</evidence>
<keyword evidence="5" id="KW-1185">Reference proteome</keyword>
<protein>
    <recommendedName>
        <fullName evidence="6">Glycosyl hydrolase family 32 N-terminal domain-containing protein</fullName>
    </recommendedName>
</protein>
<evidence type="ECO:0000256" key="3">
    <source>
        <dbReference type="ARBA" id="ARBA00024356"/>
    </source>
</evidence>
<gene>
    <name evidence="4" type="ORF">GCM10025867_11980</name>
</gene>
<comment type="similarity">
    <text evidence="3">Belongs to the glycosyl hydrolase 130 family.</text>
</comment>
<evidence type="ECO:0000256" key="2">
    <source>
        <dbReference type="ARBA" id="ARBA00022679"/>
    </source>
</evidence>
<dbReference type="PANTHER" id="PTHR34106">
    <property type="entry name" value="GLYCOSIDASE"/>
    <property type="match status" value="1"/>
</dbReference>
<evidence type="ECO:0000313" key="5">
    <source>
        <dbReference type="Proteomes" id="UP001321486"/>
    </source>
</evidence>
<dbReference type="PANTHER" id="PTHR34106:SF5">
    <property type="entry name" value="GLYCOSIDASE"/>
    <property type="match status" value="1"/>
</dbReference>
<organism evidence="4 5">
    <name type="scientific">Frondihabitans sucicola</name>
    <dbReference type="NCBI Taxonomy" id="1268041"/>
    <lineage>
        <taxon>Bacteria</taxon>
        <taxon>Bacillati</taxon>
        <taxon>Actinomycetota</taxon>
        <taxon>Actinomycetes</taxon>
        <taxon>Micrococcales</taxon>
        <taxon>Microbacteriaceae</taxon>
        <taxon>Frondihabitans</taxon>
    </lineage>
</organism>